<dbReference type="PANTHER" id="PTHR45990:SF1">
    <property type="entry name" value="DNA REPAIR PROTEIN REV1"/>
    <property type="match status" value="1"/>
</dbReference>
<proteinExistence type="inferred from homology"/>
<protein>
    <recommendedName>
        <fullName evidence="8">DNA polymerase kappa</fullName>
    </recommendedName>
</protein>
<dbReference type="Gene3D" id="3.30.1490.100">
    <property type="entry name" value="DNA polymerase, Y-family, little finger domain"/>
    <property type="match status" value="2"/>
</dbReference>
<keyword evidence="2" id="KW-0237">DNA synthesis</keyword>
<dbReference type="Proteomes" id="UP001189429">
    <property type="component" value="Unassembled WGS sequence"/>
</dbReference>
<evidence type="ECO:0000313" key="6">
    <source>
        <dbReference type="EMBL" id="CAK0906642.1"/>
    </source>
</evidence>
<accession>A0ABN9Y2G1</accession>
<feature type="region of interest" description="Disordered" evidence="3">
    <location>
        <begin position="458"/>
        <end position="486"/>
    </location>
</feature>
<evidence type="ECO:0000259" key="4">
    <source>
        <dbReference type="PROSITE" id="PS50030"/>
    </source>
</evidence>
<name>A0ABN9Y2G1_9DINO</name>
<keyword evidence="7" id="KW-1185">Reference proteome</keyword>
<feature type="compositionally biased region" description="Low complexity" evidence="3">
    <location>
        <begin position="466"/>
        <end position="486"/>
    </location>
</feature>
<dbReference type="InterPro" id="IPR043502">
    <property type="entry name" value="DNA/RNA_pol_sf"/>
</dbReference>
<evidence type="ECO:0000313" key="7">
    <source>
        <dbReference type="Proteomes" id="UP001189429"/>
    </source>
</evidence>
<dbReference type="InterPro" id="IPR009060">
    <property type="entry name" value="UBA-like_sf"/>
</dbReference>
<dbReference type="PANTHER" id="PTHR45990">
    <property type="entry name" value="DNA REPAIR PROTEIN REV1"/>
    <property type="match status" value="1"/>
</dbReference>
<dbReference type="EMBL" id="CAUYUJ010021726">
    <property type="protein sequence ID" value="CAK0906642.1"/>
    <property type="molecule type" value="Genomic_DNA"/>
</dbReference>
<evidence type="ECO:0000259" key="5">
    <source>
        <dbReference type="PROSITE" id="PS50173"/>
    </source>
</evidence>
<feature type="compositionally biased region" description="Low complexity" evidence="3">
    <location>
        <begin position="8"/>
        <end position="21"/>
    </location>
</feature>
<dbReference type="SUPFAM" id="SSF56672">
    <property type="entry name" value="DNA/RNA polymerases"/>
    <property type="match status" value="2"/>
</dbReference>
<dbReference type="Pfam" id="PF21999">
    <property type="entry name" value="IMS_HHH_1"/>
    <property type="match status" value="1"/>
</dbReference>
<feature type="region of interest" description="Disordered" evidence="3">
    <location>
        <begin position="1"/>
        <end position="42"/>
    </location>
</feature>
<dbReference type="PROSITE" id="PS50030">
    <property type="entry name" value="UBA"/>
    <property type="match status" value="1"/>
</dbReference>
<dbReference type="InterPro" id="IPR001126">
    <property type="entry name" value="UmuC"/>
</dbReference>
<feature type="region of interest" description="Disordered" evidence="3">
    <location>
        <begin position="1160"/>
        <end position="1188"/>
    </location>
</feature>
<dbReference type="Pfam" id="PF22562">
    <property type="entry name" value="UBA_7"/>
    <property type="match status" value="1"/>
</dbReference>
<dbReference type="InterPro" id="IPR053848">
    <property type="entry name" value="IMS_HHH_1"/>
</dbReference>
<dbReference type="PROSITE" id="PS50173">
    <property type="entry name" value="UMUC"/>
    <property type="match status" value="2"/>
</dbReference>
<dbReference type="Pfam" id="PF00817">
    <property type="entry name" value="IMS"/>
    <property type="match status" value="2"/>
</dbReference>
<feature type="domain" description="UmuC" evidence="5">
    <location>
        <begin position="81"/>
        <end position="319"/>
    </location>
</feature>
<dbReference type="InterPro" id="IPR017961">
    <property type="entry name" value="DNA_pol_Y-fam_little_finger"/>
</dbReference>
<dbReference type="Pfam" id="PF11799">
    <property type="entry name" value="IMS_C"/>
    <property type="match status" value="1"/>
</dbReference>
<reference evidence="6" key="1">
    <citation type="submission" date="2023-10" db="EMBL/GenBank/DDBJ databases">
        <authorList>
            <person name="Chen Y."/>
            <person name="Shah S."/>
            <person name="Dougan E. K."/>
            <person name="Thang M."/>
            <person name="Chan C."/>
        </authorList>
    </citation>
    <scope>NUCLEOTIDE SEQUENCE [LARGE SCALE GENOMIC DNA]</scope>
</reference>
<feature type="domain" description="UmuC" evidence="5">
    <location>
        <begin position="677"/>
        <end position="860"/>
    </location>
</feature>
<dbReference type="Gene3D" id="3.30.70.270">
    <property type="match status" value="2"/>
</dbReference>
<feature type="domain" description="UBA" evidence="4">
    <location>
        <begin position="1107"/>
        <end position="1148"/>
    </location>
</feature>
<comment type="similarity">
    <text evidence="1">Belongs to the DNA polymerase type-Y family.</text>
</comment>
<evidence type="ECO:0000256" key="1">
    <source>
        <dbReference type="ARBA" id="ARBA00010945"/>
    </source>
</evidence>
<dbReference type="SUPFAM" id="SSF100879">
    <property type="entry name" value="Lesion bypass DNA polymerase (Y-family), little finger domain"/>
    <property type="match status" value="1"/>
</dbReference>
<dbReference type="InterPro" id="IPR043128">
    <property type="entry name" value="Rev_trsase/Diguanyl_cyclase"/>
</dbReference>
<sequence length="1213" mass="127337">MAGGGRAAAGRQAAPGVARRAPPADPAGDKSASAGRRRSVLTSQMLPEAPRAAAAAEPGAARAPARSSASAAALLPLERCVAAIDMDCFYAQCEELRRPELRGKPVGVQQKMLVITSNYAARAFGIQKGDSLRVVREKCPGIVICNGEDLSFYEEVSKRVFDVASRWSKKVEKLGLDEVFVDLTELVAERLASLQRDPGSVPRLVQTGQLYPAKGTDEGDPEDPGVSHLAMTDWRAMGDEDRCRVRLSVASELCAELRASIRQDVGLTSSAGVSVSKLLAKLVASWRKPDQQTVLLPTAERLASLLPDHLPVQKIPGIGFSSTQKCHDMGIVTIEDFIVASDPAGAGSRRGLLLGRFDEKAVAGMRALCLGVDASEVKPTGPPKSCSAEDSFWASPLRSDAEVAKHLEALARKLLVKVRADERHHGCRSIPTLAVSLRHAPRSDSSDDTARRERRQMHLDGGLRIASGSAAGSTGTTTMGAGPSAACSEAAPSALLSEADGLKARQVAERAFGLFRKMVPSEPFALHILSLQVQFDEAVPLSQRLLQFAPRDEAASGVAAAANGLPQAAGAGSPVARDRRASASVAAPEGSCGSPGAAIASGRGPGKRPQAAEFFSQSRLSFIGSWRARFRKFMKELLEVEAGARSRGVSADFSTELRELAAQGEACTDGRLACTNFLHIDMDCFFVSVALGGPSAAPAAVTSGRGDTSEVCSANYAARGHGICANMFLKEARARCPELDVIPTTPELFDQFAQTSREVYRILLSVTERIEPLSCDEMFLQLTGAEGPRYPPVGLAAALRAEILRTTGCPASIGIGPSTVLARWATRRAKPPGDGVYHTPLERALAELDACPTRSLSGVGGSTATRLEAMGARTCGEARRLPPQDLQSAFGATLGLHIAAMVRGEDPKEMQFDVRRSLSERPNSMSSEVNWGVRLSERHEAEAMVEDICRQLARRLQEEEPQLLAGTVRLTLRVRQPGAPEPTKAGGHGLCDLWSRSERLPGAGSHDAAALAQAGRRLLAACGAPVAELRGVGVSVGRLADASQGGGTILRWLKKEPAEGAEGDVAAAAGGAVSAAPLDSVCVSDGSDEDMPPASAGRRAATEACGEVAPDAAKALAAMGFAAVDAAEALRAVGGADLQVAVEWLLERARDAGPRAAAAAAAVAPPQAREARRVSGAGQRRSSVPSASQADLWRFAARVSGQPLEPADPICID</sequence>
<comment type="caution">
    <text evidence="6">The sequence shown here is derived from an EMBL/GenBank/DDBJ whole genome shotgun (WGS) entry which is preliminary data.</text>
</comment>
<feature type="region of interest" description="Disordered" evidence="3">
    <location>
        <begin position="568"/>
        <end position="605"/>
    </location>
</feature>
<dbReference type="InterPro" id="IPR015940">
    <property type="entry name" value="UBA"/>
</dbReference>
<evidence type="ECO:0000256" key="3">
    <source>
        <dbReference type="SAM" id="MobiDB-lite"/>
    </source>
</evidence>
<dbReference type="Gene3D" id="3.40.1170.60">
    <property type="match status" value="2"/>
</dbReference>
<dbReference type="Gene3D" id="1.10.8.10">
    <property type="entry name" value="DNA helicase RuvA subunit, C-terminal domain"/>
    <property type="match status" value="1"/>
</dbReference>
<evidence type="ECO:0008006" key="8">
    <source>
        <dbReference type="Google" id="ProtNLM"/>
    </source>
</evidence>
<dbReference type="SUPFAM" id="SSF46934">
    <property type="entry name" value="UBA-like"/>
    <property type="match status" value="1"/>
</dbReference>
<gene>
    <name evidence="6" type="ORF">PCOR1329_LOCUS81899</name>
</gene>
<evidence type="ECO:0000256" key="2">
    <source>
        <dbReference type="ARBA" id="ARBA00022634"/>
    </source>
</evidence>
<organism evidence="6 7">
    <name type="scientific">Prorocentrum cordatum</name>
    <dbReference type="NCBI Taxonomy" id="2364126"/>
    <lineage>
        <taxon>Eukaryota</taxon>
        <taxon>Sar</taxon>
        <taxon>Alveolata</taxon>
        <taxon>Dinophyceae</taxon>
        <taxon>Prorocentrales</taxon>
        <taxon>Prorocentraceae</taxon>
        <taxon>Prorocentrum</taxon>
    </lineage>
</organism>
<dbReference type="InterPro" id="IPR036775">
    <property type="entry name" value="DNA_pol_Y-fam_lit_finger_sf"/>
</dbReference>
<dbReference type="Gene3D" id="1.10.150.20">
    <property type="entry name" value="5' to 3' exonuclease, C-terminal subdomain"/>
    <property type="match status" value="2"/>
</dbReference>